<gene>
    <name evidence="1" type="ORF">L6452_05609</name>
</gene>
<reference evidence="1 2" key="2">
    <citation type="journal article" date="2022" name="Mol. Ecol. Resour.">
        <title>The genomes of chicory, endive, great burdock and yacon provide insights into Asteraceae paleo-polyploidization history and plant inulin production.</title>
        <authorList>
            <person name="Fan W."/>
            <person name="Wang S."/>
            <person name="Wang H."/>
            <person name="Wang A."/>
            <person name="Jiang F."/>
            <person name="Liu H."/>
            <person name="Zhao H."/>
            <person name="Xu D."/>
            <person name="Zhang Y."/>
        </authorList>
    </citation>
    <scope>NUCLEOTIDE SEQUENCE [LARGE SCALE GENOMIC DNA]</scope>
    <source>
        <strain evidence="2">cv. Niubang</strain>
    </source>
</reference>
<comment type="caution">
    <text evidence="1">The sequence shown here is derived from an EMBL/GenBank/DDBJ whole genome shotgun (WGS) entry which is preliminary data.</text>
</comment>
<organism evidence="1 2">
    <name type="scientific">Arctium lappa</name>
    <name type="common">Greater burdock</name>
    <name type="synonym">Lappa major</name>
    <dbReference type="NCBI Taxonomy" id="4217"/>
    <lineage>
        <taxon>Eukaryota</taxon>
        <taxon>Viridiplantae</taxon>
        <taxon>Streptophyta</taxon>
        <taxon>Embryophyta</taxon>
        <taxon>Tracheophyta</taxon>
        <taxon>Spermatophyta</taxon>
        <taxon>Magnoliopsida</taxon>
        <taxon>eudicotyledons</taxon>
        <taxon>Gunneridae</taxon>
        <taxon>Pentapetalae</taxon>
        <taxon>asterids</taxon>
        <taxon>campanulids</taxon>
        <taxon>Asterales</taxon>
        <taxon>Asteraceae</taxon>
        <taxon>Carduoideae</taxon>
        <taxon>Cardueae</taxon>
        <taxon>Arctiinae</taxon>
        <taxon>Arctium</taxon>
    </lineage>
</organism>
<evidence type="ECO:0000313" key="2">
    <source>
        <dbReference type="Proteomes" id="UP001055879"/>
    </source>
</evidence>
<name>A0ACB9EGV3_ARCLA</name>
<accession>A0ACB9EGV3</accession>
<keyword evidence="2" id="KW-1185">Reference proteome</keyword>
<sequence length="77" mass="8795">MLPNVSKDSACFGIQWWLGWSSLRVMLIDAGNVWLLKLLKSALCNLICGVVLLVIMRRPISSENRLELKRLTFPNHD</sequence>
<reference evidence="2" key="1">
    <citation type="journal article" date="2022" name="Mol. Ecol. Resour.">
        <title>The genomes of chicory, endive, great burdock and yacon provide insights into Asteraceae palaeo-polyploidization history and plant inulin production.</title>
        <authorList>
            <person name="Fan W."/>
            <person name="Wang S."/>
            <person name="Wang H."/>
            <person name="Wang A."/>
            <person name="Jiang F."/>
            <person name="Liu H."/>
            <person name="Zhao H."/>
            <person name="Xu D."/>
            <person name="Zhang Y."/>
        </authorList>
    </citation>
    <scope>NUCLEOTIDE SEQUENCE [LARGE SCALE GENOMIC DNA]</scope>
    <source>
        <strain evidence="2">cv. Niubang</strain>
    </source>
</reference>
<dbReference type="EMBL" id="CM042048">
    <property type="protein sequence ID" value="KAI3758062.1"/>
    <property type="molecule type" value="Genomic_DNA"/>
</dbReference>
<evidence type="ECO:0000313" key="1">
    <source>
        <dbReference type="EMBL" id="KAI3758062.1"/>
    </source>
</evidence>
<dbReference type="Proteomes" id="UP001055879">
    <property type="component" value="Linkage Group LG02"/>
</dbReference>
<protein>
    <submittedName>
        <fullName evidence="1">Uncharacterized protein</fullName>
    </submittedName>
</protein>
<proteinExistence type="predicted"/>